<evidence type="ECO:0000313" key="6">
    <source>
        <dbReference type="Proteomes" id="UP000254123"/>
    </source>
</evidence>
<keyword evidence="6" id="KW-1185">Reference proteome</keyword>
<accession>A0A379LP22</accession>
<dbReference type="InterPro" id="IPR020904">
    <property type="entry name" value="Sc_DH/Rdtase_CS"/>
</dbReference>
<dbReference type="SUPFAM" id="SSF51735">
    <property type="entry name" value="NAD(P)-binding Rossmann-fold domains"/>
    <property type="match status" value="1"/>
</dbReference>
<dbReference type="EMBL" id="UGVC01000001">
    <property type="protein sequence ID" value="SUD92201.1"/>
    <property type="molecule type" value="Genomic_DNA"/>
</dbReference>
<evidence type="ECO:0000313" key="5">
    <source>
        <dbReference type="EMBL" id="SUD92201.1"/>
    </source>
</evidence>
<evidence type="ECO:0000256" key="2">
    <source>
        <dbReference type="ARBA" id="ARBA00022857"/>
    </source>
</evidence>
<protein>
    <submittedName>
        <fullName evidence="5">Cyclopentanol dehydrogenase</fullName>
        <ecNumber evidence="5">1.1.1.163</ecNumber>
    </submittedName>
</protein>
<keyword evidence="2" id="KW-0521">NADP</keyword>
<dbReference type="PANTHER" id="PTHR43391:SF14">
    <property type="entry name" value="DEHYDROGENASE_REDUCTASE SDR FAMILY PROTEIN 7-LIKE"/>
    <property type="match status" value="1"/>
</dbReference>
<dbReference type="Gene3D" id="3.40.50.720">
    <property type="entry name" value="NAD(P)-binding Rossmann-like Domain"/>
    <property type="match status" value="1"/>
</dbReference>
<dbReference type="PRINTS" id="PR00081">
    <property type="entry name" value="GDHRDH"/>
</dbReference>
<dbReference type="CDD" id="cd05233">
    <property type="entry name" value="SDR_c"/>
    <property type="match status" value="1"/>
</dbReference>
<proteinExistence type="inferred from homology"/>
<dbReference type="STRING" id="1123034.GCA_000685805_02124"/>
<dbReference type="Proteomes" id="UP000254123">
    <property type="component" value="Unassembled WGS sequence"/>
</dbReference>
<name>A0A379LP22_9GAMM</name>
<gene>
    <name evidence="5" type="primary">cpnA_1</name>
    <name evidence="5" type="ORF">NCTC10526_02583</name>
</gene>
<evidence type="ECO:0000256" key="4">
    <source>
        <dbReference type="RuleBase" id="RU000363"/>
    </source>
</evidence>
<reference evidence="5 6" key="1">
    <citation type="submission" date="2018-06" db="EMBL/GenBank/DDBJ databases">
        <authorList>
            <consortium name="Pathogen Informatics"/>
            <person name="Doyle S."/>
        </authorList>
    </citation>
    <scope>NUCLEOTIDE SEQUENCE [LARGE SCALE GENOMIC DNA]</scope>
    <source>
        <strain evidence="5 6">NCTC10526</strain>
    </source>
</reference>
<evidence type="ECO:0000256" key="1">
    <source>
        <dbReference type="ARBA" id="ARBA00006484"/>
    </source>
</evidence>
<dbReference type="PANTHER" id="PTHR43391">
    <property type="entry name" value="RETINOL DEHYDROGENASE-RELATED"/>
    <property type="match status" value="1"/>
</dbReference>
<sequence length="271" mass="29700">MAQTYIVTGAASGIGLALCQRLLEQGQQVCACDIDYEALKSHYAKYKRAEEGGTLMLHPLDVRRVEQWQGLISKVLAQWSTIDVMCNVAGVLKDNWVTDIVIPDEVDFHFDINVKGTIYGTQSVIEPMRNQGKGHIINVASMAALSPVPGLSLYSASKYAVRSYSLAAGIELAQYGIAVTTICPDAVQTPMLDQQKDKEQAALTFSGKRTLTVDEVVEAIIGTALRSRPMEMMLPQSRGVVAKFANIFPQTSGRFVDIFQKQGLKRQAKSK</sequence>
<keyword evidence="3 5" id="KW-0560">Oxidoreductase</keyword>
<dbReference type="AlphaFoldDB" id="A0A379LP22"/>
<comment type="similarity">
    <text evidence="1 4">Belongs to the short-chain dehydrogenases/reductases (SDR) family.</text>
</comment>
<dbReference type="InterPro" id="IPR036291">
    <property type="entry name" value="NAD(P)-bd_dom_sf"/>
</dbReference>
<dbReference type="RefSeq" id="WP_028859584.1">
    <property type="nucleotide sequence ID" value="NZ_CAJHAQ010000001.1"/>
</dbReference>
<dbReference type="InterPro" id="IPR002347">
    <property type="entry name" value="SDR_fam"/>
</dbReference>
<organism evidence="5 6">
    <name type="scientific">Psychrobacter phenylpyruvicus</name>
    <dbReference type="NCBI Taxonomy" id="29432"/>
    <lineage>
        <taxon>Bacteria</taxon>
        <taxon>Pseudomonadati</taxon>
        <taxon>Pseudomonadota</taxon>
        <taxon>Gammaproteobacteria</taxon>
        <taxon>Moraxellales</taxon>
        <taxon>Moraxellaceae</taxon>
        <taxon>Psychrobacter</taxon>
    </lineage>
</organism>
<dbReference type="PROSITE" id="PS00061">
    <property type="entry name" value="ADH_SHORT"/>
    <property type="match status" value="1"/>
</dbReference>
<dbReference type="Pfam" id="PF00106">
    <property type="entry name" value="adh_short"/>
    <property type="match status" value="1"/>
</dbReference>
<dbReference type="EC" id="1.1.1.163" evidence="5"/>
<dbReference type="PRINTS" id="PR00080">
    <property type="entry name" value="SDRFAMILY"/>
</dbReference>
<evidence type="ECO:0000256" key="3">
    <source>
        <dbReference type="ARBA" id="ARBA00023002"/>
    </source>
</evidence>
<dbReference type="GO" id="GO:0055041">
    <property type="term" value="F:cyclopentanol dehydrogenase activity"/>
    <property type="evidence" value="ECO:0007669"/>
    <property type="project" value="UniProtKB-EC"/>
</dbReference>